<feature type="compositionally biased region" description="Basic and acidic residues" evidence="7">
    <location>
        <begin position="99"/>
        <end position="116"/>
    </location>
</feature>
<dbReference type="Pfam" id="PF00172">
    <property type="entry name" value="Zn_clus"/>
    <property type="match status" value="1"/>
</dbReference>
<feature type="region of interest" description="Disordered" evidence="7">
    <location>
        <begin position="99"/>
        <end position="179"/>
    </location>
</feature>
<sequence>MSYSALPQPHHSQQPSHAPPLHQPPSCWTCRVRRKKCDRTKPRCHACSALEITCHYSEARPEWMDGGDLQNEMAKRIKAEVRQGAEARRERQYVQVLTLHEDRMRRPDDLSEERPAPHKPQMQSMHQRPSFSSLNNASGDESRSDASGGEAMSTSMSMSMSMTPGTSPPSSSERSPPVCPDCVTDGFVAPPLPPAHEYTVWKLLGIDNERDRAVAIDVETDFTITFLDYVFPFLFPFYQPSVLEGGRSWLLAMLRSNTAFFHSGMSLSAYFFTLILKGGERHQVCSQQIWNKLVAHVDTAVRAMQQDMEDLKRGQDGKTTIFQKGKTMESIIQLLILEHSMARTSDWNVHLSAAMAIFQEVFEEYGVGPDGKPDIPAVIQALSRPSWNQGMMERVVWHCDQGAFRFFSAFLLYTDIIASTSLESPPRLRNYHNLIIQDETPNMPCEMLRMESFFGCQGWVLLVVADIAVLDAWKKENKARGTFCLNELTEHGSRLHQRLQSGLARLERESFKKRPFDITSVLRSYYRPDAAHQMRIDEQVAATRIWALASMAYLSVVVTGWAAAMRTATSSIAVAMQLLYGISSPAVLKSLTWPFYILGCLATREQEQLFTHMASSMGPLLEFGTVGESMRIMKRVWELRDSGGMDLENWDIAACSRVYGKQVLMT</sequence>
<dbReference type="Proteomes" id="UP001600888">
    <property type="component" value="Unassembled WGS sequence"/>
</dbReference>
<dbReference type="CDD" id="cd00067">
    <property type="entry name" value="GAL4"/>
    <property type="match status" value="1"/>
</dbReference>
<dbReference type="InterPro" id="IPR021858">
    <property type="entry name" value="Fun_TF"/>
</dbReference>
<dbReference type="PROSITE" id="PS50048">
    <property type="entry name" value="ZN2_CY6_FUNGAL_2"/>
    <property type="match status" value="1"/>
</dbReference>
<dbReference type="SUPFAM" id="SSF57701">
    <property type="entry name" value="Zn2/Cys6 DNA-binding domain"/>
    <property type="match status" value="1"/>
</dbReference>
<evidence type="ECO:0000256" key="1">
    <source>
        <dbReference type="ARBA" id="ARBA00004123"/>
    </source>
</evidence>
<accession>A0ABR4EA79</accession>
<dbReference type="PROSITE" id="PS00463">
    <property type="entry name" value="ZN2_CY6_FUNGAL_1"/>
    <property type="match status" value="1"/>
</dbReference>
<dbReference type="Gene3D" id="4.10.240.10">
    <property type="entry name" value="Zn(2)-C6 fungal-type DNA-binding domain"/>
    <property type="match status" value="1"/>
</dbReference>
<comment type="subcellular location">
    <subcellularLocation>
        <location evidence="1">Nucleus</location>
    </subcellularLocation>
</comment>
<organism evidence="9 10">
    <name type="scientific">Diaporthe vaccinii</name>
    <dbReference type="NCBI Taxonomy" id="105482"/>
    <lineage>
        <taxon>Eukaryota</taxon>
        <taxon>Fungi</taxon>
        <taxon>Dikarya</taxon>
        <taxon>Ascomycota</taxon>
        <taxon>Pezizomycotina</taxon>
        <taxon>Sordariomycetes</taxon>
        <taxon>Sordariomycetidae</taxon>
        <taxon>Diaporthales</taxon>
        <taxon>Diaporthaceae</taxon>
        <taxon>Diaporthe</taxon>
        <taxon>Diaporthe eres species complex</taxon>
    </lineage>
</organism>
<feature type="compositionally biased region" description="Low complexity" evidence="7">
    <location>
        <begin position="146"/>
        <end position="176"/>
    </location>
</feature>
<evidence type="ECO:0000256" key="7">
    <source>
        <dbReference type="SAM" id="MobiDB-lite"/>
    </source>
</evidence>
<dbReference type="EMBL" id="JBAWTH010000077">
    <property type="protein sequence ID" value="KAL2279317.1"/>
    <property type="molecule type" value="Genomic_DNA"/>
</dbReference>
<feature type="compositionally biased region" description="Polar residues" evidence="7">
    <location>
        <begin position="121"/>
        <end position="139"/>
    </location>
</feature>
<reference evidence="9 10" key="1">
    <citation type="submission" date="2024-03" db="EMBL/GenBank/DDBJ databases">
        <title>A high-quality draft genome sequence of Diaporthe vaccinii, a causative agent of upright dieback and viscid rot disease in cranberry plants.</title>
        <authorList>
            <person name="Sarrasin M."/>
            <person name="Lang B.F."/>
            <person name="Burger G."/>
        </authorList>
    </citation>
    <scope>NUCLEOTIDE SEQUENCE [LARGE SCALE GENOMIC DNA]</scope>
    <source>
        <strain evidence="9 10">IS7</strain>
    </source>
</reference>
<keyword evidence="4" id="KW-0238">DNA-binding</keyword>
<feature type="region of interest" description="Disordered" evidence="7">
    <location>
        <begin position="1"/>
        <end position="25"/>
    </location>
</feature>
<evidence type="ECO:0000256" key="4">
    <source>
        <dbReference type="ARBA" id="ARBA00023125"/>
    </source>
</evidence>
<protein>
    <recommendedName>
        <fullName evidence="8">Zn(2)-C6 fungal-type domain-containing protein</fullName>
    </recommendedName>
</protein>
<keyword evidence="2" id="KW-0862">Zinc</keyword>
<evidence type="ECO:0000256" key="3">
    <source>
        <dbReference type="ARBA" id="ARBA00023015"/>
    </source>
</evidence>
<evidence type="ECO:0000256" key="2">
    <source>
        <dbReference type="ARBA" id="ARBA00022833"/>
    </source>
</evidence>
<evidence type="ECO:0000259" key="8">
    <source>
        <dbReference type="PROSITE" id="PS50048"/>
    </source>
</evidence>
<dbReference type="Pfam" id="PF11951">
    <property type="entry name" value="Fungal_trans_2"/>
    <property type="match status" value="1"/>
</dbReference>
<comment type="caution">
    <text evidence="9">The sequence shown here is derived from an EMBL/GenBank/DDBJ whole genome shotgun (WGS) entry which is preliminary data.</text>
</comment>
<feature type="compositionally biased region" description="Low complexity" evidence="7">
    <location>
        <begin position="1"/>
        <end position="16"/>
    </location>
</feature>
<keyword evidence="3" id="KW-0805">Transcription regulation</keyword>
<feature type="domain" description="Zn(2)-C6 fungal-type" evidence="8">
    <location>
        <begin position="26"/>
        <end position="56"/>
    </location>
</feature>
<evidence type="ECO:0000256" key="6">
    <source>
        <dbReference type="ARBA" id="ARBA00023242"/>
    </source>
</evidence>
<dbReference type="InterPro" id="IPR001138">
    <property type="entry name" value="Zn2Cys6_DnaBD"/>
</dbReference>
<dbReference type="SMART" id="SM00066">
    <property type="entry name" value="GAL4"/>
    <property type="match status" value="1"/>
</dbReference>
<keyword evidence="10" id="KW-1185">Reference proteome</keyword>
<keyword evidence="6" id="KW-0539">Nucleus</keyword>
<proteinExistence type="predicted"/>
<evidence type="ECO:0000313" key="9">
    <source>
        <dbReference type="EMBL" id="KAL2279317.1"/>
    </source>
</evidence>
<dbReference type="PANTHER" id="PTHR37534:SF20">
    <property type="entry name" value="PRO1A C6 ZINK-FINGER PROTEIN"/>
    <property type="match status" value="1"/>
</dbReference>
<evidence type="ECO:0000313" key="10">
    <source>
        <dbReference type="Proteomes" id="UP001600888"/>
    </source>
</evidence>
<evidence type="ECO:0000256" key="5">
    <source>
        <dbReference type="ARBA" id="ARBA00023163"/>
    </source>
</evidence>
<gene>
    <name evidence="9" type="ORF">FJTKL_13523</name>
</gene>
<dbReference type="InterPro" id="IPR036864">
    <property type="entry name" value="Zn2-C6_fun-type_DNA-bd_sf"/>
</dbReference>
<keyword evidence="5" id="KW-0804">Transcription</keyword>
<name>A0ABR4EA79_9PEZI</name>
<dbReference type="PANTHER" id="PTHR37534">
    <property type="entry name" value="TRANSCRIPTIONAL ACTIVATOR PROTEIN UGA3"/>
    <property type="match status" value="1"/>
</dbReference>